<dbReference type="Proteomes" id="UP000183940">
    <property type="component" value="Unassembled WGS sequence"/>
</dbReference>
<gene>
    <name evidence="1" type="ORF">BI308_04825</name>
</gene>
<comment type="caution">
    <text evidence="1">The sequence shown here is derived from an EMBL/GenBank/DDBJ whole genome shotgun (WGS) entry which is preliminary data.</text>
</comment>
<evidence type="ECO:0000313" key="2">
    <source>
        <dbReference type="Proteomes" id="UP000183940"/>
    </source>
</evidence>
<proteinExistence type="predicted"/>
<accession>A0A1L9QVI4</accession>
<reference evidence="1" key="1">
    <citation type="submission" date="2016-10" db="EMBL/GenBank/DDBJ databases">
        <title>CRISPR-Cas defence system in Roseofilum reptotaenium: evidence of a bacteriophage-cyanobacterium arms race in the coral black band disease.</title>
        <authorList>
            <person name="Buerger P."/>
            <person name="Wood-Charlson E.M."/>
            <person name="Weynberg K.D."/>
            <person name="Willis B."/>
            <person name="Van Oppen M.J."/>
        </authorList>
    </citation>
    <scope>NUCLEOTIDE SEQUENCE [LARGE SCALE GENOMIC DNA]</scope>
    <source>
        <strain evidence="1">AO1-A</strain>
    </source>
</reference>
<name>A0A1L9QVI4_9CYAN</name>
<organism evidence="1 2">
    <name type="scientific">Roseofilum reptotaenium AO1-A</name>
    <dbReference type="NCBI Taxonomy" id="1925591"/>
    <lineage>
        <taxon>Bacteria</taxon>
        <taxon>Bacillati</taxon>
        <taxon>Cyanobacteriota</taxon>
        <taxon>Cyanophyceae</taxon>
        <taxon>Desertifilales</taxon>
        <taxon>Desertifilaceae</taxon>
        <taxon>Roseofilum</taxon>
    </lineage>
</organism>
<dbReference type="AlphaFoldDB" id="A0A1L9QVI4"/>
<protein>
    <submittedName>
        <fullName evidence="1">Uncharacterized protein</fullName>
    </submittedName>
</protein>
<evidence type="ECO:0000313" key="1">
    <source>
        <dbReference type="EMBL" id="OJJ26701.1"/>
    </source>
</evidence>
<sequence>MLEGIYHHGNRMEANLWILFALGLGWRSILPSPPHATLSRWVVPIFTLFGLSDLVEVHTGGWWKPGWLLLW</sequence>
<keyword evidence="2" id="KW-1185">Reference proteome</keyword>
<dbReference type="EMBL" id="MLAW01000005">
    <property type="protein sequence ID" value="OJJ26701.1"/>
    <property type="molecule type" value="Genomic_DNA"/>
</dbReference>